<comment type="caution">
    <text evidence="1">The sequence shown here is derived from an EMBL/GenBank/DDBJ whole genome shotgun (WGS) entry which is preliminary data.</text>
</comment>
<organism evidence="1 2">
    <name type="scientific">Seohaeicola nanhaiensis</name>
    <dbReference type="NCBI Taxonomy" id="1387282"/>
    <lineage>
        <taxon>Bacteria</taxon>
        <taxon>Pseudomonadati</taxon>
        <taxon>Pseudomonadota</taxon>
        <taxon>Alphaproteobacteria</taxon>
        <taxon>Rhodobacterales</taxon>
        <taxon>Roseobacteraceae</taxon>
        <taxon>Seohaeicola</taxon>
    </lineage>
</organism>
<proteinExistence type="predicted"/>
<reference evidence="2" key="1">
    <citation type="journal article" date="2019" name="Int. J. Syst. Evol. Microbiol.">
        <title>The Global Catalogue of Microorganisms (GCM) 10K type strain sequencing project: providing services to taxonomists for standard genome sequencing and annotation.</title>
        <authorList>
            <consortium name="The Broad Institute Genomics Platform"/>
            <consortium name="The Broad Institute Genome Sequencing Center for Infectious Disease"/>
            <person name="Wu L."/>
            <person name="Ma J."/>
        </authorList>
    </citation>
    <scope>NUCLEOTIDE SEQUENCE [LARGE SCALE GENOMIC DNA]</scope>
    <source>
        <strain evidence="2">CGMCC 4.7283</strain>
    </source>
</reference>
<evidence type="ECO:0000313" key="1">
    <source>
        <dbReference type="EMBL" id="MFC4668692.1"/>
    </source>
</evidence>
<dbReference type="EMBL" id="JBHSGI010000005">
    <property type="protein sequence ID" value="MFC4668692.1"/>
    <property type="molecule type" value="Genomic_DNA"/>
</dbReference>
<keyword evidence="2" id="KW-1185">Reference proteome</keyword>
<protein>
    <submittedName>
        <fullName evidence="1">Uncharacterized protein</fullName>
    </submittedName>
</protein>
<name>A0ABV9KF31_9RHOB</name>
<accession>A0ABV9KF31</accession>
<gene>
    <name evidence="1" type="ORF">ACFO5X_09015</name>
</gene>
<dbReference type="Proteomes" id="UP001595973">
    <property type="component" value="Unassembled WGS sequence"/>
</dbReference>
<sequence length="69" mass="7359">MSLDDRLLAAHAAHDRAALVALYTEAAETSGDADAAGFFLTHAYVWALHLGHPATASLRARLVSEGREE</sequence>
<dbReference type="RefSeq" id="WP_380717018.1">
    <property type="nucleotide sequence ID" value="NZ_JBHSGI010000005.1"/>
</dbReference>
<evidence type="ECO:0000313" key="2">
    <source>
        <dbReference type="Proteomes" id="UP001595973"/>
    </source>
</evidence>